<dbReference type="InterPro" id="IPR052024">
    <property type="entry name" value="Methanogen_methyltrans"/>
</dbReference>
<dbReference type="EMBL" id="BART01031752">
    <property type="protein sequence ID" value="GAH17155.1"/>
    <property type="molecule type" value="Genomic_DNA"/>
</dbReference>
<comment type="caution">
    <text evidence="2">The sequence shown here is derived from an EMBL/GenBank/DDBJ whole genome shotgun (WGS) entry which is preliminary data.</text>
</comment>
<evidence type="ECO:0000259" key="1">
    <source>
        <dbReference type="Pfam" id="PF01208"/>
    </source>
</evidence>
<sequence length="238" mass="27363">MKKKERLDALLKGDPTDRVIHYPFLLGFCGINVGYPIKTIYSDPEKSFLSQYWTHLQYDFDWGPVYGYASYGTWEFGGKIKMPESIYEQAPVQLDFPVQSEDDIDRLVFPDVKKAGSLPLAMEFAKYQEQYGTPVTPVMPGVFTLAGNLCSANKLCRWMIKKPELVHQILQISADHLVSVIKHWSNIFGGSKVIPQLWEPLASNEVISPKQFEEFILQYMYEICEAILELGIKHIFFH</sequence>
<dbReference type="InterPro" id="IPR038071">
    <property type="entry name" value="UROD/MetE-like_sf"/>
</dbReference>
<dbReference type="GO" id="GO:0006779">
    <property type="term" value="P:porphyrin-containing compound biosynthetic process"/>
    <property type="evidence" value="ECO:0007669"/>
    <property type="project" value="InterPro"/>
</dbReference>
<dbReference type="GO" id="GO:0004853">
    <property type="term" value="F:uroporphyrinogen decarboxylase activity"/>
    <property type="evidence" value="ECO:0007669"/>
    <property type="project" value="InterPro"/>
</dbReference>
<dbReference type="Gene3D" id="3.20.20.210">
    <property type="match status" value="1"/>
</dbReference>
<proteinExistence type="predicted"/>
<dbReference type="InterPro" id="IPR000257">
    <property type="entry name" value="Uroporphyrinogen_deCOase"/>
</dbReference>
<organism evidence="2">
    <name type="scientific">marine sediment metagenome</name>
    <dbReference type="NCBI Taxonomy" id="412755"/>
    <lineage>
        <taxon>unclassified sequences</taxon>
        <taxon>metagenomes</taxon>
        <taxon>ecological metagenomes</taxon>
    </lineage>
</organism>
<dbReference type="Pfam" id="PF01208">
    <property type="entry name" value="URO-D"/>
    <property type="match status" value="1"/>
</dbReference>
<feature type="non-terminal residue" evidence="2">
    <location>
        <position position="238"/>
    </location>
</feature>
<feature type="domain" description="Uroporphyrinogen decarboxylase (URO-D)" evidence="1">
    <location>
        <begin position="3"/>
        <end position="237"/>
    </location>
</feature>
<name>X1E9V9_9ZZZZ</name>
<evidence type="ECO:0000313" key="2">
    <source>
        <dbReference type="EMBL" id="GAH17155.1"/>
    </source>
</evidence>
<dbReference type="AlphaFoldDB" id="X1E9V9"/>
<protein>
    <recommendedName>
        <fullName evidence="1">Uroporphyrinogen decarboxylase (URO-D) domain-containing protein</fullName>
    </recommendedName>
</protein>
<reference evidence="2" key="1">
    <citation type="journal article" date="2014" name="Front. Microbiol.">
        <title>High frequency of phylogenetically diverse reductive dehalogenase-homologous genes in deep subseafloor sedimentary metagenomes.</title>
        <authorList>
            <person name="Kawai M."/>
            <person name="Futagami T."/>
            <person name="Toyoda A."/>
            <person name="Takaki Y."/>
            <person name="Nishi S."/>
            <person name="Hori S."/>
            <person name="Arai W."/>
            <person name="Tsubouchi T."/>
            <person name="Morono Y."/>
            <person name="Uchiyama I."/>
            <person name="Ito T."/>
            <person name="Fujiyama A."/>
            <person name="Inagaki F."/>
            <person name="Takami H."/>
        </authorList>
    </citation>
    <scope>NUCLEOTIDE SEQUENCE</scope>
    <source>
        <strain evidence="2">Expedition CK06-06</strain>
    </source>
</reference>
<dbReference type="PANTHER" id="PTHR47099">
    <property type="entry name" value="METHYLCOBAMIDE:COM METHYLTRANSFERASE MTBA"/>
    <property type="match status" value="1"/>
</dbReference>
<dbReference type="PANTHER" id="PTHR47099:SF1">
    <property type="entry name" value="METHYLCOBAMIDE:COM METHYLTRANSFERASE MTBA"/>
    <property type="match status" value="1"/>
</dbReference>
<gene>
    <name evidence="2" type="ORF">S01H4_55079</name>
</gene>
<accession>X1E9V9</accession>
<dbReference type="SUPFAM" id="SSF51726">
    <property type="entry name" value="UROD/MetE-like"/>
    <property type="match status" value="1"/>
</dbReference>